<dbReference type="EMBL" id="BAABDL010000141">
    <property type="protein sequence ID" value="GAA4079680.1"/>
    <property type="molecule type" value="Genomic_DNA"/>
</dbReference>
<evidence type="ECO:0000256" key="4">
    <source>
        <dbReference type="ARBA" id="ARBA00022840"/>
    </source>
</evidence>
<evidence type="ECO:0000313" key="7">
    <source>
        <dbReference type="Proteomes" id="UP001501734"/>
    </source>
</evidence>
<proteinExistence type="inferred from homology"/>
<evidence type="ECO:0000256" key="1">
    <source>
        <dbReference type="ARBA" id="ARBA00005417"/>
    </source>
</evidence>
<dbReference type="CDD" id="cd03230">
    <property type="entry name" value="ABC_DR_subfamily_A"/>
    <property type="match status" value="1"/>
</dbReference>
<feature type="domain" description="ABC transporter" evidence="5">
    <location>
        <begin position="2"/>
        <end position="226"/>
    </location>
</feature>
<dbReference type="PROSITE" id="PS50893">
    <property type="entry name" value="ABC_TRANSPORTER_2"/>
    <property type="match status" value="1"/>
</dbReference>
<reference evidence="7" key="1">
    <citation type="journal article" date="2019" name="Int. J. Syst. Evol. Microbiol.">
        <title>The Global Catalogue of Microorganisms (GCM) 10K type strain sequencing project: providing services to taxonomists for standard genome sequencing and annotation.</title>
        <authorList>
            <consortium name="The Broad Institute Genomics Platform"/>
            <consortium name="The Broad Institute Genome Sequencing Center for Infectious Disease"/>
            <person name="Wu L."/>
            <person name="Ma J."/>
        </authorList>
    </citation>
    <scope>NUCLEOTIDE SEQUENCE [LARGE SCALE GENOMIC DNA]</scope>
    <source>
        <strain evidence="7">JCM 17250</strain>
    </source>
</reference>
<dbReference type="SMART" id="SM00382">
    <property type="entry name" value="AAA"/>
    <property type="match status" value="1"/>
</dbReference>
<dbReference type="InterPro" id="IPR003439">
    <property type="entry name" value="ABC_transporter-like_ATP-bd"/>
</dbReference>
<dbReference type="SUPFAM" id="SSF52540">
    <property type="entry name" value="P-loop containing nucleoside triphosphate hydrolases"/>
    <property type="match status" value="1"/>
</dbReference>
<dbReference type="Pfam" id="PF00005">
    <property type="entry name" value="ABC_tran"/>
    <property type="match status" value="1"/>
</dbReference>
<dbReference type="RefSeq" id="WP_344913780.1">
    <property type="nucleotide sequence ID" value="NZ_BAABDL010000141.1"/>
</dbReference>
<keyword evidence="3" id="KW-0547">Nucleotide-binding</keyword>
<dbReference type="InterPro" id="IPR003593">
    <property type="entry name" value="AAA+_ATPase"/>
</dbReference>
<keyword evidence="7" id="KW-1185">Reference proteome</keyword>
<dbReference type="InterPro" id="IPR027417">
    <property type="entry name" value="P-loop_NTPase"/>
</dbReference>
<sequence>MISVQELSKNYHDKEVLSKISFAIEQGEIAGLVGPNGVGKTTLLSSMMGLIKPDHGTVTMAGELFTKTEMYQKVGFMQDNTVLYPHLTGYDHLSYVAYAQNLSLDAVEQISKRVGNDRYLHQKVGEYSLGMKQHLLFASAIIHQPKVLLLDEPFNGLDPTSLIRIREIIRELAAQGTTVFLSSHNLNELDRMTRHIYFLKDGEIIYRDLAEHHDFSYLLTVKNQPVGERYQDIQVEVINETQFIVKKENLDLVTRLLNKDENPIVDIERTQFSSENLYREIYQEA</sequence>
<protein>
    <submittedName>
        <fullName evidence="6">ATP-binding cassette domain-containing protein</fullName>
    </submittedName>
</protein>
<keyword evidence="4 6" id="KW-0067">ATP-binding</keyword>
<dbReference type="Proteomes" id="UP001501734">
    <property type="component" value="Unassembled WGS sequence"/>
</dbReference>
<evidence type="ECO:0000256" key="3">
    <source>
        <dbReference type="ARBA" id="ARBA00022741"/>
    </source>
</evidence>
<comment type="similarity">
    <text evidence="1">Belongs to the ABC transporter superfamily.</text>
</comment>
<evidence type="ECO:0000256" key="2">
    <source>
        <dbReference type="ARBA" id="ARBA00022448"/>
    </source>
</evidence>
<organism evidence="6 7">
    <name type="scientific">Amphibacillus indicireducens</name>
    <dbReference type="NCBI Taxonomy" id="1076330"/>
    <lineage>
        <taxon>Bacteria</taxon>
        <taxon>Bacillati</taxon>
        <taxon>Bacillota</taxon>
        <taxon>Bacilli</taxon>
        <taxon>Bacillales</taxon>
        <taxon>Bacillaceae</taxon>
        <taxon>Amphibacillus</taxon>
    </lineage>
</organism>
<name>A0ABP7W2I6_9BACI</name>
<dbReference type="PANTHER" id="PTHR43335">
    <property type="entry name" value="ABC TRANSPORTER, ATP-BINDING PROTEIN"/>
    <property type="match status" value="1"/>
</dbReference>
<evidence type="ECO:0000259" key="5">
    <source>
        <dbReference type="PROSITE" id="PS50893"/>
    </source>
</evidence>
<dbReference type="PANTHER" id="PTHR43335:SF4">
    <property type="entry name" value="ABC TRANSPORTER, ATP-BINDING PROTEIN"/>
    <property type="match status" value="1"/>
</dbReference>
<gene>
    <name evidence="6" type="ORF">GCM10022410_24750</name>
</gene>
<evidence type="ECO:0000313" key="6">
    <source>
        <dbReference type="EMBL" id="GAA4079680.1"/>
    </source>
</evidence>
<accession>A0ABP7W2I6</accession>
<comment type="caution">
    <text evidence="6">The sequence shown here is derived from an EMBL/GenBank/DDBJ whole genome shotgun (WGS) entry which is preliminary data.</text>
</comment>
<dbReference type="Gene3D" id="3.40.50.300">
    <property type="entry name" value="P-loop containing nucleotide triphosphate hydrolases"/>
    <property type="match status" value="1"/>
</dbReference>
<dbReference type="GO" id="GO:0005524">
    <property type="term" value="F:ATP binding"/>
    <property type="evidence" value="ECO:0007669"/>
    <property type="project" value="UniProtKB-KW"/>
</dbReference>
<keyword evidence="2" id="KW-0813">Transport</keyword>